<evidence type="ECO:0000313" key="5">
    <source>
        <dbReference type="EMBL" id="GET37000.1"/>
    </source>
</evidence>
<dbReference type="InterPro" id="IPR050922">
    <property type="entry name" value="LytR/CpsA/Psr_CW_biosynth"/>
</dbReference>
<evidence type="ECO:0000256" key="2">
    <source>
        <dbReference type="SAM" id="Phobius"/>
    </source>
</evidence>
<reference evidence="5" key="1">
    <citation type="submission" date="2019-10" db="EMBL/GenBank/DDBJ databases">
        <title>Draft genome sequece of Microseira wollei NIES-4236.</title>
        <authorList>
            <person name="Yamaguchi H."/>
            <person name="Suzuki S."/>
            <person name="Kawachi M."/>
        </authorList>
    </citation>
    <scope>NUCLEOTIDE SEQUENCE</scope>
    <source>
        <strain evidence="5">NIES-4236</strain>
    </source>
</reference>
<name>A0AAV3XA75_9CYAN</name>
<dbReference type="Pfam" id="PF13399">
    <property type="entry name" value="LytR_C"/>
    <property type="match status" value="1"/>
</dbReference>
<accession>A0AAV3XA75</accession>
<evidence type="ECO:0000313" key="6">
    <source>
        <dbReference type="Proteomes" id="UP001050975"/>
    </source>
</evidence>
<keyword evidence="6" id="KW-1185">Reference proteome</keyword>
<dbReference type="InterPro" id="IPR004474">
    <property type="entry name" value="LytR_CpsA_psr"/>
</dbReference>
<organism evidence="5 6">
    <name type="scientific">Microseira wollei NIES-4236</name>
    <dbReference type="NCBI Taxonomy" id="2530354"/>
    <lineage>
        <taxon>Bacteria</taxon>
        <taxon>Bacillati</taxon>
        <taxon>Cyanobacteriota</taxon>
        <taxon>Cyanophyceae</taxon>
        <taxon>Oscillatoriophycideae</taxon>
        <taxon>Aerosakkonematales</taxon>
        <taxon>Aerosakkonemataceae</taxon>
        <taxon>Microseira</taxon>
    </lineage>
</organism>
<dbReference type="NCBIfam" id="TIGR00350">
    <property type="entry name" value="lytR_cpsA_psr"/>
    <property type="match status" value="1"/>
</dbReference>
<sequence length="466" mass="51408">MPTRNFFDMSSLGQFLAPPFMSQSCKANQLRWLWLGFGLTGVAMLSATAGALLAVSLSTTPLMQSQLTAEEAAVFNSGGISKTNLRLPELTRPVNILVLGVKVLASDLGEEPDPKLGGYDPVVNSFDGLSDTMLLLRFNPQTKKLTVLSIPRDTRTLVEGHGMTKINAANAYGGPALSAQAVSDLLGGVRIDRYVRINVQGVEKLIDALGGVTVYVPQDMKYTDNSQHLYIDLKAGKQHLNGNKALQLLRFRYDKLGDVGRVQRQQMVMRALMEQALNPVTLARVPQILSVIGSHIDTNLTVEELVALVGFGVQTNRDDAQMLLVPGEYSEVGQYDASYWLPHRRSIAPLMTQHFDLAQTNSRRRSSVPRELSIAIQDSTRDRKAVERLVKKLKKAGYRNVYVAEPWTEPLSQTRIVAQTGDDKAAQTIRETLDLGEVRVESTGHLNSEITIQLGRDWLQPKDTSD</sequence>
<dbReference type="AlphaFoldDB" id="A0AAV3XA75"/>
<gene>
    <name evidence="5" type="ORF">MiSe_17530</name>
</gene>
<dbReference type="PANTHER" id="PTHR33392">
    <property type="entry name" value="POLYISOPRENYL-TEICHOIC ACID--PEPTIDOGLYCAN TEICHOIC ACID TRANSFERASE TAGU"/>
    <property type="match status" value="1"/>
</dbReference>
<dbReference type="EMBL" id="BLAY01000021">
    <property type="protein sequence ID" value="GET37000.1"/>
    <property type="molecule type" value="Genomic_DNA"/>
</dbReference>
<keyword evidence="2" id="KW-0472">Membrane</keyword>
<evidence type="ECO:0000256" key="1">
    <source>
        <dbReference type="ARBA" id="ARBA00006068"/>
    </source>
</evidence>
<feature type="transmembrane region" description="Helical" evidence="2">
    <location>
        <begin position="32"/>
        <end position="55"/>
    </location>
</feature>
<keyword evidence="2" id="KW-1133">Transmembrane helix</keyword>
<dbReference type="PANTHER" id="PTHR33392:SF6">
    <property type="entry name" value="POLYISOPRENYL-TEICHOIC ACID--PEPTIDOGLYCAN TEICHOIC ACID TRANSFERASE TAGU"/>
    <property type="match status" value="1"/>
</dbReference>
<dbReference type="PROSITE" id="PS51257">
    <property type="entry name" value="PROKAR_LIPOPROTEIN"/>
    <property type="match status" value="1"/>
</dbReference>
<evidence type="ECO:0000259" key="3">
    <source>
        <dbReference type="Pfam" id="PF03816"/>
    </source>
</evidence>
<feature type="domain" description="Cell envelope-related transcriptional attenuator" evidence="3">
    <location>
        <begin position="130"/>
        <end position="276"/>
    </location>
</feature>
<dbReference type="InterPro" id="IPR027381">
    <property type="entry name" value="LytR/CpsA/Psr_C"/>
</dbReference>
<comment type="caution">
    <text evidence="5">The sequence shown here is derived from an EMBL/GenBank/DDBJ whole genome shotgun (WGS) entry which is preliminary data.</text>
</comment>
<feature type="domain" description="LytR/CpsA/Psr regulator C-terminal" evidence="4">
    <location>
        <begin position="372"/>
        <end position="458"/>
    </location>
</feature>
<proteinExistence type="inferred from homology"/>
<dbReference type="Gene3D" id="3.40.630.190">
    <property type="entry name" value="LCP protein"/>
    <property type="match status" value="1"/>
</dbReference>
<evidence type="ECO:0000259" key="4">
    <source>
        <dbReference type="Pfam" id="PF13399"/>
    </source>
</evidence>
<keyword evidence="2" id="KW-0812">Transmembrane</keyword>
<protein>
    <submittedName>
        <fullName evidence="5">LytR-membrane bound transcriptional regulator</fullName>
    </submittedName>
</protein>
<dbReference type="Pfam" id="PF03816">
    <property type="entry name" value="LytR_cpsA_psr"/>
    <property type="match status" value="1"/>
</dbReference>
<dbReference type="Proteomes" id="UP001050975">
    <property type="component" value="Unassembled WGS sequence"/>
</dbReference>
<comment type="similarity">
    <text evidence="1">Belongs to the LytR/CpsA/Psr (LCP) family.</text>
</comment>